<dbReference type="GeneID" id="26648126"/>
<evidence type="ECO:0000313" key="1">
    <source>
        <dbReference type="EMBL" id="AKU43847.1"/>
    </source>
</evidence>
<proteinExistence type="predicted"/>
<reference evidence="1 2" key="1">
    <citation type="journal article" date="2015" name="Genome Announc.">
        <title>Complete Genome Sequence of Citrobacter freundii Myophage Merlin.</title>
        <authorList>
            <person name="LeSage K.C."/>
            <person name="Hargrove E.C."/>
            <person name="Cahill J.L."/>
            <person name="Rasche E.S."/>
            <person name="Kuty Everett G.F."/>
        </authorList>
    </citation>
    <scope>NUCLEOTIDE SEQUENCE [LARGE SCALE GENOMIC DNA]</scope>
</reference>
<gene>
    <name evidence="1" type="ORF">CPT_Merlin201</name>
</gene>
<name>A0A0K1LMT2_9CAUD</name>
<dbReference type="KEGG" id="vg:26648126"/>
<sequence length="87" mass="10135">MTRVTTLASHYGQIADNVTYNLFSKIKEEIEKEFNKNAEVGCRSFIWYPSPKAGIIKEEIIKWLQDEGCAVVWNYDQKDGNWVEIAY</sequence>
<dbReference type="EMBL" id="KT001915">
    <property type="protein sequence ID" value="AKU43847.1"/>
    <property type="molecule type" value="Genomic_DNA"/>
</dbReference>
<dbReference type="Proteomes" id="UP000204280">
    <property type="component" value="Segment"/>
</dbReference>
<dbReference type="OrthoDB" id="28269at10239"/>
<dbReference type="RefSeq" id="YP_009203915.1">
    <property type="nucleotide sequence ID" value="NC_028857.1"/>
</dbReference>
<accession>A0A0K1LMT2</accession>
<keyword evidence="2" id="KW-1185">Reference proteome</keyword>
<organism evidence="1 2">
    <name type="scientific">Citrobacter phage Merlin</name>
    <dbReference type="NCBI Taxonomy" id="1675602"/>
    <lineage>
        <taxon>Viruses</taxon>
        <taxon>Duplodnaviria</taxon>
        <taxon>Heunggongvirae</taxon>
        <taxon>Uroviricota</taxon>
        <taxon>Caudoviricetes</taxon>
        <taxon>Pantevenvirales</taxon>
        <taxon>Straboviridae</taxon>
        <taxon>Tevenvirinae</taxon>
        <taxon>Moonvirus</taxon>
        <taxon>Moonvirus merlin</taxon>
    </lineage>
</organism>
<protein>
    <submittedName>
        <fullName evidence="1">Uncharacterized protein</fullName>
    </submittedName>
</protein>
<evidence type="ECO:0000313" key="2">
    <source>
        <dbReference type="Proteomes" id="UP000204280"/>
    </source>
</evidence>